<name>K1SWM8_9ZZZZ</name>
<protein>
    <submittedName>
        <fullName evidence="1">Uncharacterized protein</fullName>
    </submittedName>
</protein>
<dbReference type="EMBL" id="AJWZ01005608">
    <property type="protein sequence ID" value="EKC62108.1"/>
    <property type="molecule type" value="Genomic_DNA"/>
</dbReference>
<dbReference type="AlphaFoldDB" id="K1SWM8"/>
<feature type="non-terminal residue" evidence="1">
    <location>
        <position position="86"/>
    </location>
</feature>
<comment type="caution">
    <text evidence="1">The sequence shown here is derived from an EMBL/GenBank/DDBJ whole genome shotgun (WGS) entry which is preliminary data.</text>
</comment>
<reference evidence="1" key="1">
    <citation type="journal article" date="2013" name="Environ. Microbiol.">
        <title>Microbiota from the distal guts of lean and obese adolescents exhibit partial functional redundancy besides clear differences in community structure.</title>
        <authorList>
            <person name="Ferrer M."/>
            <person name="Ruiz A."/>
            <person name="Lanza F."/>
            <person name="Haange S.B."/>
            <person name="Oberbach A."/>
            <person name="Till H."/>
            <person name="Bargiela R."/>
            <person name="Campoy C."/>
            <person name="Segura M.T."/>
            <person name="Richter M."/>
            <person name="von Bergen M."/>
            <person name="Seifert J."/>
            <person name="Suarez A."/>
        </authorList>
    </citation>
    <scope>NUCLEOTIDE SEQUENCE</scope>
</reference>
<evidence type="ECO:0000313" key="1">
    <source>
        <dbReference type="EMBL" id="EKC62108.1"/>
    </source>
</evidence>
<sequence length="86" mass="9293">MRLLQDGVVAALAAIGLTAVIFLLVSAIVHPRRRGTIPATAVIETCGEAKTLEYTVRALLRSRYEEGGFSRVVIVDCGLADEPRRV</sequence>
<organism evidence="1">
    <name type="scientific">human gut metagenome</name>
    <dbReference type="NCBI Taxonomy" id="408170"/>
    <lineage>
        <taxon>unclassified sequences</taxon>
        <taxon>metagenomes</taxon>
        <taxon>organismal metagenomes</taxon>
    </lineage>
</organism>
<proteinExistence type="predicted"/>
<gene>
    <name evidence="1" type="ORF">OBE_08138</name>
</gene>
<accession>K1SWM8</accession>